<dbReference type="EMBL" id="KI964216">
    <property type="protein sequence ID" value="EUC39964.1"/>
    <property type="molecule type" value="Genomic_DNA"/>
</dbReference>
<gene>
    <name evidence="1" type="ORF">COCMIDRAFT_71425</name>
</gene>
<dbReference type="AlphaFoldDB" id="W6YWQ9"/>
<feature type="non-terminal residue" evidence="1">
    <location>
        <position position="1"/>
    </location>
</feature>
<proteinExistence type="predicted"/>
<dbReference type="KEGG" id="bor:COCMIDRAFT_71425"/>
<feature type="non-terminal residue" evidence="1">
    <location>
        <position position="161"/>
    </location>
</feature>
<sequence length="161" mass="18259">ADHMSDSVTIHVGTTPDQYMVHSARLRKSSKFFEKALEKVSCQSFRSRRVIDLADENSACFKVYLHWLYDKTLPTMISQDLESDSNMEGSVDTEYHLLSNCYAMGERLMDNGFKNAVVDALVEARLISHTGNCWEPCVGTVTIIYTGTPEHSQARRLMINM</sequence>
<name>W6YWQ9_COCMI</name>
<dbReference type="HOGENOM" id="CLU_068279_3_2_1"/>
<keyword evidence="2" id="KW-1185">Reference proteome</keyword>
<dbReference type="PANTHER" id="PTHR47843">
    <property type="entry name" value="BTB DOMAIN-CONTAINING PROTEIN-RELATED"/>
    <property type="match status" value="1"/>
</dbReference>
<dbReference type="OrthoDB" id="1022638at2759"/>
<dbReference type="Proteomes" id="UP000054032">
    <property type="component" value="Unassembled WGS sequence"/>
</dbReference>
<dbReference type="CDD" id="cd18186">
    <property type="entry name" value="BTB_POZ_ZBTB_KLHL-like"/>
    <property type="match status" value="1"/>
</dbReference>
<accession>W6YWQ9</accession>
<dbReference type="PANTHER" id="PTHR47843:SF2">
    <property type="entry name" value="BTB DOMAIN-CONTAINING PROTEIN"/>
    <property type="match status" value="1"/>
</dbReference>
<dbReference type="Gene3D" id="3.30.710.10">
    <property type="entry name" value="Potassium Channel Kv1.1, Chain A"/>
    <property type="match status" value="1"/>
</dbReference>
<dbReference type="RefSeq" id="XP_007693524.1">
    <property type="nucleotide sequence ID" value="XM_007695334.1"/>
</dbReference>
<dbReference type="InterPro" id="IPR011333">
    <property type="entry name" value="SKP1/BTB/POZ_sf"/>
</dbReference>
<evidence type="ECO:0000313" key="1">
    <source>
        <dbReference type="EMBL" id="EUC39964.1"/>
    </source>
</evidence>
<reference evidence="1 2" key="1">
    <citation type="journal article" date="2013" name="PLoS Genet.">
        <title>Comparative genome structure, secondary metabolite, and effector coding capacity across Cochliobolus pathogens.</title>
        <authorList>
            <person name="Condon B.J."/>
            <person name="Leng Y."/>
            <person name="Wu D."/>
            <person name="Bushley K.E."/>
            <person name="Ohm R.A."/>
            <person name="Otillar R."/>
            <person name="Martin J."/>
            <person name="Schackwitz W."/>
            <person name="Grimwood J."/>
            <person name="MohdZainudin N."/>
            <person name="Xue C."/>
            <person name="Wang R."/>
            <person name="Manning V.A."/>
            <person name="Dhillon B."/>
            <person name="Tu Z.J."/>
            <person name="Steffenson B.J."/>
            <person name="Salamov A."/>
            <person name="Sun H."/>
            <person name="Lowry S."/>
            <person name="LaButti K."/>
            <person name="Han J."/>
            <person name="Copeland A."/>
            <person name="Lindquist E."/>
            <person name="Barry K."/>
            <person name="Schmutz J."/>
            <person name="Baker S.E."/>
            <person name="Ciuffetti L.M."/>
            <person name="Grigoriev I.V."/>
            <person name="Zhong S."/>
            <person name="Turgeon B.G."/>
        </authorList>
    </citation>
    <scope>NUCLEOTIDE SEQUENCE [LARGE SCALE GENOMIC DNA]</scope>
    <source>
        <strain evidence="1 2">ATCC 44560</strain>
    </source>
</reference>
<evidence type="ECO:0000313" key="2">
    <source>
        <dbReference type="Proteomes" id="UP000054032"/>
    </source>
</evidence>
<organism evidence="1 2">
    <name type="scientific">Bipolaris oryzae ATCC 44560</name>
    <dbReference type="NCBI Taxonomy" id="930090"/>
    <lineage>
        <taxon>Eukaryota</taxon>
        <taxon>Fungi</taxon>
        <taxon>Dikarya</taxon>
        <taxon>Ascomycota</taxon>
        <taxon>Pezizomycotina</taxon>
        <taxon>Dothideomycetes</taxon>
        <taxon>Pleosporomycetidae</taxon>
        <taxon>Pleosporales</taxon>
        <taxon>Pleosporineae</taxon>
        <taxon>Pleosporaceae</taxon>
        <taxon>Bipolaris</taxon>
    </lineage>
</organism>
<dbReference type="GeneID" id="19125188"/>
<dbReference type="eggNOG" id="ENOG502R9DT">
    <property type="taxonomic scope" value="Eukaryota"/>
</dbReference>
<evidence type="ECO:0008006" key="3">
    <source>
        <dbReference type="Google" id="ProtNLM"/>
    </source>
</evidence>
<protein>
    <recommendedName>
        <fullName evidence="3">BTB domain-containing protein</fullName>
    </recommendedName>
</protein>